<dbReference type="GO" id="GO:0005886">
    <property type="term" value="C:plasma membrane"/>
    <property type="evidence" value="ECO:0007669"/>
    <property type="project" value="UniProtKB-SubCell"/>
</dbReference>
<comment type="subcellular location">
    <subcellularLocation>
        <location evidence="2">Cell membrane</location>
        <topology evidence="2">Lipid-anchor</topology>
    </subcellularLocation>
</comment>
<dbReference type="PROSITE" id="PS50053">
    <property type="entry name" value="UBIQUITIN_2"/>
    <property type="match status" value="1"/>
</dbReference>
<gene>
    <name evidence="10" type="ORF">E2562_027975</name>
</gene>
<evidence type="ECO:0000256" key="5">
    <source>
        <dbReference type="ARBA" id="ARBA00023136"/>
    </source>
</evidence>
<dbReference type="InterPro" id="IPR000626">
    <property type="entry name" value="Ubiquitin-like_dom"/>
</dbReference>
<keyword evidence="5 8" id="KW-0472">Membrane</keyword>
<sequence>MAGGREAIEVRFRLFDGTDIGPSGLDPSTTVAALKEFVLARWPQDKEVVPRTVNDVTLISSGRILENNRTLAESQFPAGEVPGGVLTMHVVVRTHQADKSEKQLSKAPKQNRCGCTIL</sequence>
<dbReference type="InterPro" id="IPR039540">
    <property type="entry name" value="UBL3-like_ubiquitin_dom"/>
</dbReference>
<evidence type="ECO:0000259" key="9">
    <source>
        <dbReference type="PROSITE" id="PS50053"/>
    </source>
</evidence>
<dbReference type="InterPro" id="IPR029071">
    <property type="entry name" value="Ubiquitin-like_domsf"/>
</dbReference>
<name>A0A6G1CSU9_9ORYZ</name>
<dbReference type="EMBL" id="SPHZ02000008">
    <property type="protein sequence ID" value="KAF0903548.1"/>
    <property type="molecule type" value="Genomic_DNA"/>
</dbReference>
<dbReference type="Proteomes" id="UP000479710">
    <property type="component" value="Unassembled WGS sequence"/>
</dbReference>
<evidence type="ECO:0000256" key="4">
    <source>
        <dbReference type="ARBA" id="ARBA00022481"/>
    </source>
</evidence>
<reference evidence="10 11" key="1">
    <citation type="submission" date="2019-11" db="EMBL/GenBank/DDBJ databases">
        <title>Whole genome sequence of Oryza granulata.</title>
        <authorList>
            <person name="Li W."/>
        </authorList>
    </citation>
    <scope>NUCLEOTIDE SEQUENCE [LARGE SCALE GENOMIC DNA]</scope>
    <source>
        <strain evidence="11">cv. Menghai</strain>
        <tissue evidence="10">Leaf</tissue>
    </source>
</reference>
<evidence type="ECO:0000256" key="8">
    <source>
        <dbReference type="PIRNR" id="PIRNR032572"/>
    </source>
</evidence>
<organism evidence="10 11">
    <name type="scientific">Oryza meyeriana var. granulata</name>
    <dbReference type="NCBI Taxonomy" id="110450"/>
    <lineage>
        <taxon>Eukaryota</taxon>
        <taxon>Viridiplantae</taxon>
        <taxon>Streptophyta</taxon>
        <taxon>Embryophyta</taxon>
        <taxon>Tracheophyta</taxon>
        <taxon>Spermatophyta</taxon>
        <taxon>Magnoliopsida</taxon>
        <taxon>Liliopsida</taxon>
        <taxon>Poales</taxon>
        <taxon>Poaceae</taxon>
        <taxon>BOP clade</taxon>
        <taxon>Oryzoideae</taxon>
        <taxon>Oryzeae</taxon>
        <taxon>Oryzinae</taxon>
        <taxon>Oryza</taxon>
        <taxon>Oryza meyeriana</taxon>
    </lineage>
</organism>
<dbReference type="InterPro" id="IPR040015">
    <property type="entry name" value="UBL3-like"/>
</dbReference>
<evidence type="ECO:0000256" key="2">
    <source>
        <dbReference type="ARBA" id="ARBA00004193"/>
    </source>
</evidence>
<proteinExistence type="predicted"/>
<dbReference type="InterPro" id="IPR017000">
    <property type="entry name" value="MUB"/>
</dbReference>
<dbReference type="Gene3D" id="3.10.20.90">
    <property type="entry name" value="Phosphatidylinositol 3-kinase Catalytic Subunit, Chain A, domain 1"/>
    <property type="match status" value="1"/>
</dbReference>
<comment type="function">
    <text evidence="1 8">May serve as docking site to facilitate the association of other proteins to the plasma membrane.</text>
</comment>
<protein>
    <recommendedName>
        <fullName evidence="8">Membrane-anchored ubiquitin-fold protein</fullName>
    </recommendedName>
</protein>
<evidence type="ECO:0000256" key="3">
    <source>
        <dbReference type="ARBA" id="ARBA00022475"/>
    </source>
</evidence>
<evidence type="ECO:0000256" key="7">
    <source>
        <dbReference type="ARBA" id="ARBA00023289"/>
    </source>
</evidence>
<dbReference type="OrthoDB" id="1043111at2759"/>
<keyword evidence="3 8" id="KW-1003">Cell membrane</keyword>
<dbReference type="Pfam" id="PF13881">
    <property type="entry name" value="Rad60-SLD_2"/>
    <property type="match status" value="1"/>
</dbReference>
<dbReference type="PANTHER" id="PTHR13169:SF0">
    <property type="entry name" value="UBIQUITIN-LIKE PROTEIN 3"/>
    <property type="match status" value="1"/>
</dbReference>
<dbReference type="SUPFAM" id="SSF54236">
    <property type="entry name" value="Ubiquitin-like"/>
    <property type="match status" value="1"/>
</dbReference>
<evidence type="ECO:0000313" key="10">
    <source>
        <dbReference type="EMBL" id="KAF0903548.1"/>
    </source>
</evidence>
<evidence type="ECO:0000256" key="1">
    <source>
        <dbReference type="ARBA" id="ARBA00002929"/>
    </source>
</evidence>
<feature type="domain" description="Ubiquitin-like" evidence="9">
    <location>
        <begin position="8"/>
        <end position="73"/>
    </location>
</feature>
<dbReference type="PANTHER" id="PTHR13169">
    <property type="entry name" value="UBIQUITIN-LIKE PROTEIN 3 HCG-1 PROTEIN"/>
    <property type="match status" value="1"/>
</dbReference>
<dbReference type="AlphaFoldDB" id="A0A6G1CSU9"/>
<dbReference type="PIRSF" id="PIRSF032572">
    <property type="entry name" value="MUB"/>
    <property type="match status" value="1"/>
</dbReference>
<dbReference type="CDD" id="cd01814">
    <property type="entry name" value="Ubl_MUBs_plant"/>
    <property type="match status" value="1"/>
</dbReference>
<keyword evidence="7" id="KW-0636">Prenylation</keyword>
<evidence type="ECO:0000256" key="6">
    <source>
        <dbReference type="ARBA" id="ARBA00023288"/>
    </source>
</evidence>
<keyword evidence="4" id="KW-0488">Methylation</keyword>
<accession>A0A6G1CSU9</accession>
<keyword evidence="6" id="KW-0449">Lipoprotein</keyword>
<comment type="caution">
    <text evidence="10">The sequence shown here is derived from an EMBL/GenBank/DDBJ whole genome shotgun (WGS) entry which is preliminary data.</text>
</comment>
<keyword evidence="11" id="KW-1185">Reference proteome</keyword>
<evidence type="ECO:0000313" key="11">
    <source>
        <dbReference type="Proteomes" id="UP000479710"/>
    </source>
</evidence>